<dbReference type="Proteomes" id="UP000428333">
    <property type="component" value="Linkage Group LG04"/>
</dbReference>
<feature type="compositionally biased region" description="Polar residues" evidence="2">
    <location>
        <begin position="40"/>
        <end position="52"/>
    </location>
</feature>
<evidence type="ECO:0000256" key="1">
    <source>
        <dbReference type="RuleBase" id="RU003767"/>
    </source>
</evidence>
<dbReference type="Gene3D" id="1.10.20.10">
    <property type="entry name" value="Histone, subunit A"/>
    <property type="match status" value="1"/>
</dbReference>
<keyword evidence="1" id="KW-0238">DNA-binding</keyword>
<keyword evidence="1" id="KW-0158">Chromosome</keyword>
<keyword evidence="4" id="KW-1185">Reference proteome</keyword>
<feature type="region of interest" description="Disordered" evidence="2">
    <location>
        <begin position="36"/>
        <end position="68"/>
    </location>
</feature>
<dbReference type="PANTHER" id="PTHR23430">
    <property type="entry name" value="HISTONE H2A"/>
    <property type="match status" value="1"/>
</dbReference>
<proteinExistence type="inferred from homology"/>
<keyword evidence="1" id="KW-0539">Nucleus</keyword>
<gene>
    <name evidence="3" type="ORF">C3L33_06352</name>
</gene>
<comment type="similarity">
    <text evidence="1">Belongs to the histone H2A family.</text>
</comment>
<protein>
    <recommendedName>
        <fullName evidence="1">Histone H2A</fullName>
    </recommendedName>
</protein>
<dbReference type="PRINTS" id="PR00620">
    <property type="entry name" value="HISTONEH2A"/>
</dbReference>
<dbReference type="GO" id="GO:0046982">
    <property type="term" value="F:protein heterodimerization activity"/>
    <property type="evidence" value="ECO:0007669"/>
    <property type="project" value="InterPro"/>
</dbReference>
<name>A0A6A4M2G9_9ERIC</name>
<dbReference type="GO" id="GO:0030527">
    <property type="term" value="F:structural constituent of chromatin"/>
    <property type="evidence" value="ECO:0007669"/>
    <property type="project" value="InterPro"/>
</dbReference>
<reference evidence="3 4" key="1">
    <citation type="journal article" date="2019" name="Genome Biol. Evol.">
        <title>The Rhododendron genome and chromosomal organization provide insight into shared whole-genome duplications across the heath family (Ericaceae).</title>
        <authorList>
            <person name="Soza V.L."/>
            <person name="Lindsley D."/>
            <person name="Waalkes A."/>
            <person name="Ramage E."/>
            <person name="Patwardhan R.P."/>
            <person name="Burton J.N."/>
            <person name="Adey A."/>
            <person name="Kumar A."/>
            <person name="Qiu R."/>
            <person name="Shendure J."/>
            <person name="Hall B."/>
        </authorList>
    </citation>
    <scope>NUCLEOTIDE SEQUENCE [LARGE SCALE GENOMIC DNA]</scope>
    <source>
        <strain evidence="3">RSF 1966-606</strain>
    </source>
</reference>
<evidence type="ECO:0000256" key="2">
    <source>
        <dbReference type="SAM" id="MobiDB-lite"/>
    </source>
</evidence>
<dbReference type="GO" id="GO:0003677">
    <property type="term" value="F:DNA binding"/>
    <property type="evidence" value="ECO:0007669"/>
    <property type="project" value="UniProtKB-KW"/>
</dbReference>
<feature type="region of interest" description="Disordered" evidence="2">
    <location>
        <begin position="158"/>
        <end position="177"/>
    </location>
</feature>
<dbReference type="InterPro" id="IPR009072">
    <property type="entry name" value="Histone-fold"/>
</dbReference>
<organism evidence="3 4">
    <name type="scientific">Rhododendron williamsianum</name>
    <dbReference type="NCBI Taxonomy" id="262921"/>
    <lineage>
        <taxon>Eukaryota</taxon>
        <taxon>Viridiplantae</taxon>
        <taxon>Streptophyta</taxon>
        <taxon>Embryophyta</taxon>
        <taxon>Tracheophyta</taxon>
        <taxon>Spermatophyta</taxon>
        <taxon>Magnoliopsida</taxon>
        <taxon>eudicotyledons</taxon>
        <taxon>Gunneridae</taxon>
        <taxon>Pentapetalae</taxon>
        <taxon>asterids</taxon>
        <taxon>Ericales</taxon>
        <taxon>Ericaceae</taxon>
        <taxon>Ericoideae</taxon>
        <taxon>Rhodoreae</taxon>
        <taxon>Rhododendron</taxon>
    </lineage>
</organism>
<feature type="non-terminal residue" evidence="3">
    <location>
        <position position="1"/>
    </location>
</feature>
<comment type="caution">
    <text evidence="3">The sequence shown here is derived from an EMBL/GenBank/DDBJ whole genome shotgun (WGS) entry which is preliminary data.</text>
</comment>
<evidence type="ECO:0000313" key="3">
    <source>
        <dbReference type="EMBL" id="KAE9461739.1"/>
    </source>
</evidence>
<sequence>MSKYRVGILIAKDFRSAEPTNCDSDVGGWRLEKYGGTGFRSATPQAMSSTAASKGGRSKPKASKSVARSSKVALQFPVDKTAHSLEANKYSEHVGATPVYLSAILEYFAIEVTLDIKALERHKGQQEELDSSETYTVGSEKDENLSKLLGTVTIANGGNFAKHSSEPVAEEGLEREG</sequence>
<dbReference type="EMBL" id="QEFC01000942">
    <property type="protein sequence ID" value="KAE9461739.1"/>
    <property type="molecule type" value="Genomic_DNA"/>
</dbReference>
<evidence type="ECO:0000313" key="4">
    <source>
        <dbReference type="Proteomes" id="UP000428333"/>
    </source>
</evidence>
<dbReference type="SMART" id="SM00414">
    <property type="entry name" value="H2A"/>
    <property type="match status" value="1"/>
</dbReference>
<dbReference type="GO" id="GO:0005634">
    <property type="term" value="C:nucleus"/>
    <property type="evidence" value="ECO:0007669"/>
    <property type="project" value="UniProtKB-SubCell"/>
</dbReference>
<dbReference type="SUPFAM" id="SSF47113">
    <property type="entry name" value="Histone-fold"/>
    <property type="match status" value="1"/>
</dbReference>
<keyword evidence="1" id="KW-0544">Nucleosome core</keyword>
<dbReference type="AlphaFoldDB" id="A0A6A4M2G9"/>
<dbReference type="GO" id="GO:0000786">
    <property type="term" value="C:nucleosome"/>
    <property type="evidence" value="ECO:0007669"/>
    <property type="project" value="UniProtKB-KW"/>
</dbReference>
<accession>A0A6A4M2G9</accession>
<dbReference type="InterPro" id="IPR002119">
    <property type="entry name" value="Histone_H2A"/>
</dbReference>
<comment type="subcellular location">
    <subcellularLocation>
        <location evidence="1">Nucleus</location>
    </subcellularLocation>
</comment>
<comment type="subunit">
    <text evidence="1">The nucleosome is a histone octamer containing two molecules each of H2A, H2B, H3 and H4 assembled in one H3-H4 heterotetramer and two H2A-H2B heterodimers. The octamer wraps approximately 147 bp of DNA.</text>
</comment>